<reference evidence="2 3" key="1">
    <citation type="journal article" date="2017" name="Genome Med.">
        <title>A novel Ruminococcus gnavus clade enriched in inflammatory bowel disease patients.</title>
        <authorList>
            <person name="Hall A.B."/>
            <person name="Yassour M."/>
            <person name="Sauk J."/>
            <person name="Garner A."/>
            <person name="Jiang X."/>
            <person name="Arthur T."/>
            <person name="Lagoudas G.K."/>
            <person name="Vatanen T."/>
            <person name="Fornelos N."/>
            <person name="Wilson R."/>
            <person name="Bertha M."/>
            <person name="Cohen M."/>
            <person name="Garber J."/>
            <person name="Khalili H."/>
            <person name="Gevers D."/>
            <person name="Ananthakrishnan A.N."/>
            <person name="Kugathasan S."/>
            <person name="Lander E.S."/>
            <person name="Blainey P."/>
            <person name="Vlamakis H."/>
            <person name="Xavier R.J."/>
            <person name="Huttenhower C."/>
        </authorList>
    </citation>
    <scope>NUCLEOTIDE SEQUENCE [LARGE SCALE GENOMIC DNA]</scope>
    <source>
        <strain evidence="2 3">RJX1128</strain>
    </source>
</reference>
<proteinExistence type="predicted"/>
<evidence type="ECO:0000313" key="2">
    <source>
        <dbReference type="EMBL" id="PLT82086.1"/>
    </source>
</evidence>
<comment type="caution">
    <text evidence="2">The sequence shown here is derived from an EMBL/GenBank/DDBJ whole genome shotgun (WGS) entry which is preliminary data.</text>
</comment>
<dbReference type="Pfam" id="PF11074">
    <property type="entry name" value="DUF2779"/>
    <property type="match status" value="1"/>
</dbReference>
<dbReference type="AlphaFoldDB" id="A0A2N5PWY9"/>
<dbReference type="InterPro" id="IPR021301">
    <property type="entry name" value="DUF2779"/>
</dbReference>
<evidence type="ECO:0000313" key="3">
    <source>
        <dbReference type="Proteomes" id="UP000234840"/>
    </source>
</evidence>
<accession>A0A2N5PWY9</accession>
<name>A0A2N5PWY9_MEDGN</name>
<organism evidence="2 3">
    <name type="scientific">Mediterraneibacter gnavus</name>
    <name type="common">Ruminococcus gnavus</name>
    <dbReference type="NCBI Taxonomy" id="33038"/>
    <lineage>
        <taxon>Bacteria</taxon>
        <taxon>Bacillati</taxon>
        <taxon>Bacillota</taxon>
        <taxon>Clostridia</taxon>
        <taxon>Lachnospirales</taxon>
        <taxon>Lachnospiraceae</taxon>
        <taxon>Mediterraneibacter</taxon>
    </lineage>
</organism>
<dbReference type="Proteomes" id="UP000234840">
    <property type="component" value="Unassembled WGS sequence"/>
</dbReference>
<sequence>MLWLKKNKPEVFDDSVMNESVLETGNEVGDLAMGLLGDYVEVPFGNLDEMIERTSELLVDGTPIITEASFSYNGLFCSVDILKNLGSGVVEIYEVKSSTSVKDIYYDDAAYQCYVLSELGFVVKKVCIVHINNEYERFGELDLHQLFKGEDITETVFSMQSEVRANIEKLEQYMKNDDEPSENIGLHCFDPYECGFFGYCTRDLGKPNVFDVAGARLTTKFKCYEKGMITFSELSEGKALSAGQMIQVEYELFDKPPYIDKKAISEFLDGLSFPIYFLDFESYQPAIPLYDHSKPFEQIVFQYSLHYIERKGGELKHTEFLAYPGENPRRLLAEQLCRDIPENVCVTAYNMGFEKGRIKGLAQLYPDLAEHLMNIHDNIKDLMIPFQKKYYYSKEMQGSYSIKYVLPALFPDDPQLDYHNLDGVHNGTEASATFKKMESMLIEEMEECRKNLLRYCGLDTFAMVKVWQKLNEVVGVQIDITT</sequence>
<feature type="domain" description="DUF2779" evidence="1">
    <location>
        <begin position="276"/>
        <end position="401"/>
    </location>
</feature>
<gene>
    <name evidence="2" type="ORF">CDL20_13930</name>
</gene>
<dbReference type="EMBL" id="NIHW01000047">
    <property type="protein sequence ID" value="PLT82086.1"/>
    <property type="molecule type" value="Genomic_DNA"/>
</dbReference>
<evidence type="ECO:0000259" key="1">
    <source>
        <dbReference type="Pfam" id="PF11074"/>
    </source>
</evidence>
<protein>
    <recommendedName>
        <fullName evidence="1">DUF2779 domain-containing protein</fullName>
    </recommendedName>
</protein>